<keyword evidence="2" id="KW-1185">Reference proteome</keyword>
<dbReference type="SUPFAM" id="SSF53850">
    <property type="entry name" value="Periplasmic binding protein-like II"/>
    <property type="match status" value="1"/>
</dbReference>
<sequence length="332" mass="36333">MARLTLTLAATVSDRSQPVLDGRIPIAGCDVVALPGEAQDIFRRTLADKAFDVAELSMSSYMVAAARGDQDYVAIPVFLSRAFRHSSIYIRKDRGIAGGADLAGKTIGMGQYQQTAGVWVRGILREECGLDTTRVHWRTGGLEKPDSRGERTRIRLPPGVDLQPIPADRTLNGMLLDGELDGLMLPPVPSALRTHPQRVGRLFPDYVAAEQAYFRKTGIFPIMHVLVIRRSLCEAHPWLPVEAYRAFAQAKAGALKALTQVNINQVSLAWAAADAARTREVLGDRMWAYGLAASRHEIEALLRYAMADGLLARAVTPEELFHPSTHSLADAD</sequence>
<comment type="caution">
    <text evidence="1">The sequence shown here is derived from an EMBL/GenBank/DDBJ whole genome shotgun (WGS) entry which is preliminary data.</text>
</comment>
<dbReference type="EMBL" id="BAABFO010000019">
    <property type="protein sequence ID" value="GAA4338331.1"/>
    <property type="molecule type" value="Genomic_DNA"/>
</dbReference>
<evidence type="ECO:0000313" key="2">
    <source>
        <dbReference type="Proteomes" id="UP001501671"/>
    </source>
</evidence>
<name>A0ABP8HF88_9BURK</name>
<gene>
    <name evidence="1" type="ORF">GCM10023144_35230</name>
</gene>
<protein>
    <submittedName>
        <fullName evidence="1">ABC transporter substrate-binding protein</fullName>
    </submittedName>
</protein>
<proteinExistence type="predicted"/>
<dbReference type="Proteomes" id="UP001501671">
    <property type="component" value="Unassembled WGS sequence"/>
</dbReference>
<dbReference type="RefSeq" id="WP_345251190.1">
    <property type="nucleotide sequence ID" value="NZ_BAABFO010000019.1"/>
</dbReference>
<dbReference type="Pfam" id="PF12974">
    <property type="entry name" value="Phosphonate-bd"/>
    <property type="match status" value="1"/>
</dbReference>
<evidence type="ECO:0000313" key="1">
    <source>
        <dbReference type="EMBL" id="GAA4338331.1"/>
    </source>
</evidence>
<organism evidence="1 2">
    <name type="scientific">Pigmentiphaga soli</name>
    <dbReference type="NCBI Taxonomy" id="1007095"/>
    <lineage>
        <taxon>Bacteria</taxon>
        <taxon>Pseudomonadati</taxon>
        <taxon>Pseudomonadota</taxon>
        <taxon>Betaproteobacteria</taxon>
        <taxon>Burkholderiales</taxon>
        <taxon>Alcaligenaceae</taxon>
        <taxon>Pigmentiphaga</taxon>
    </lineage>
</organism>
<reference evidence="2" key="1">
    <citation type="journal article" date="2019" name="Int. J. Syst. Evol. Microbiol.">
        <title>The Global Catalogue of Microorganisms (GCM) 10K type strain sequencing project: providing services to taxonomists for standard genome sequencing and annotation.</title>
        <authorList>
            <consortium name="The Broad Institute Genomics Platform"/>
            <consortium name="The Broad Institute Genome Sequencing Center for Infectious Disease"/>
            <person name="Wu L."/>
            <person name="Ma J."/>
        </authorList>
    </citation>
    <scope>NUCLEOTIDE SEQUENCE [LARGE SCALE GENOMIC DNA]</scope>
    <source>
        <strain evidence="2">JCM 17666</strain>
    </source>
</reference>
<accession>A0ABP8HF88</accession>